<dbReference type="PANTHER" id="PTHR31650:SF1">
    <property type="entry name" value="WAX ESTER SYNTHASE_DIACYLGLYCEROL ACYLTRANSFERASE 4-RELATED"/>
    <property type="match status" value="1"/>
</dbReference>
<sequence>MKSLSTIDSAFLFMERPEMPMHVGSVHLLSVPKGQGRGFAERLRKHLRERLELAPALTRIVQFLPLNVLTPYWQHADKVDMKQQVLHERLSAPADLETLHARVASLHAELLDRSLPLWQMVVFTGLGKSLQTVPGHEVIALYSKVHHAAVDGQGAVALANAILDLSPDAKRDPAPKTKRSSVKLGLAEALTGALSHQLAQAVDLAKRVPDAWQLFRNQSKSARTEGKTPKADSKATSAMPGLSLAPRTPFNASITAERCFGSLDLPLPALKLFSKLHGASINDAVLAIVTGAMRRYLKRAKALPKKSLVAAIPVSLRASGDASANNQVAMTLMDLPTHLAQADKRFAAILANSARMKSGATGMKGVLPTDFPAIGWPWLVKSLTQLYSKQKLADRLPPIANLVVSNVPGPQVPLYLAGAAMLSYVPVSIVTHGLGLNVTVQSYNGRVHVGLLASPEAVSDMGGLVADFEAAWLELQSLMPRSA</sequence>
<dbReference type="Pfam" id="PF03007">
    <property type="entry name" value="WS_DGAT_cat"/>
    <property type="match status" value="1"/>
</dbReference>
<dbReference type="InterPro" id="IPR045034">
    <property type="entry name" value="O-acyltransferase_WSD1-like"/>
</dbReference>
<evidence type="ECO:0000256" key="11">
    <source>
        <dbReference type="SAM" id="MobiDB-lite"/>
    </source>
</evidence>
<evidence type="ECO:0000256" key="7">
    <source>
        <dbReference type="ARBA" id="ARBA00022798"/>
    </source>
</evidence>
<evidence type="ECO:0000259" key="13">
    <source>
        <dbReference type="Pfam" id="PF06974"/>
    </source>
</evidence>
<organism evidence="14 15">
    <name type="scientific">Ahniella affigens</name>
    <dbReference type="NCBI Taxonomy" id="2021234"/>
    <lineage>
        <taxon>Bacteria</taxon>
        <taxon>Pseudomonadati</taxon>
        <taxon>Pseudomonadota</taxon>
        <taxon>Gammaproteobacteria</taxon>
        <taxon>Lysobacterales</taxon>
        <taxon>Rhodanobacteraceae</taxon>
        <taxon>Ahniella</taxon>
    </lineage>
</organism>
<name>A0A2P1PY95_9GAMM</name>
<proteinExistence type="inferred from homology"/>
<dbReference type="InterPro" id="IPR009721">
    <property type="entry name" value="O-acyltransferase_WSD1_C"/>
</dbReference>
<dbReference type="EMBL" id="CP027860">
    <property type="protein sequence ID" value="AVP99827.1"/>
    <property type="molecule type" value="Genomic_DNA"/>
</dbReference>
<feature type="region of interest" description="Disordered" evidence="11">
    <location>
        <begin position="216"/>
        <end position="242"/>
    </location>
</feature>
<evidence type="ECO:0000256" key="1">
    <source>
        <dbReference type="ARBA" id="ARBA00004771"/>
    </source>
</evidence>
<keyword evidence="6 14" id="KW-0808">Transferase</keyword>
<keyword evidence="8" id="KW-0443">Lipid metabolism</keyword>
<dbReference type="GO" id="GO:0004144">
    <property type="term" value="F:diacylglycerol O-acyltransferase activity"/>
    <property type="evidence" value="ECO:0007669"/>
    <property type="project" value="UniProtKB-EC"/>
</dbReference>
<dbReference type="Pfam" id="PF06974">
    <property type="entry name" value="WS_DGAT_C"/>
    <property type="match status" value="1"/>
</dbReference>
<dbReference type="OrthoDB" id="9810950at2"/>
<reference evidence="14 15" key="2">
    <citation type="submission" date="2018-03" db="EMBL/GenBank/DDBJ databases">
        <authorList>
            <person name="Keele B.F."/>
        </authorList>
    </citation>
    <scope>NUCLEOTIDE SEQUENCE [LARGE SCALE GENOMIC DNA]</scope>
    <source>
        <strain evidence="14 15">D13</strain>
    </source>
</reference>
<reference evidence="14 15" key="1">
    <citation type="submission" date="2018-03" db="EMBL/GenBank/DDBJ databases">
        <title>Ahniella affigens gen. nov., sp. nov., a gammaproteobacterium isolated from sandy soil near a stream.</title>
        <authorList>
            <person name="Ko Y."/>
            <person name="Kim J.-H."/>
        </authorList>
    </citation>
    <scope>NUCLEOTIDE SEQUENCE [LARGE SCALE GENOMIC DNA]</scope>
    <source>
        <strain evidence="14 15">D13</strain>
    </source>
</reference>
<evidence type="ECO:0000313" key="14">
    <source>
        <dbReference type="EMBL" id="AVP99827.1"/>
    </source>
</evidence>
<evidence type="ECO:0000256" key="2">
    <source>
        <dbReference type="ARBA" id="ARBA00005189"/>
    </source>
</evidence>
<evidence type="ECO:0000256" key="5">
    <source>
        <dbReference type="ARBA" id="ARBA00022516"/>
    </source>
</evidence>
<feature type="compositionally biased region" description="Basic and acidic residues" evidence="11">
    <location>
        <begin position="222"/>
        <end position="233"/>
    </location>
</feature>
<accession>A0A2P1PY95</accession>
<dbReference type="Proteomes" id="UP000241074">
    <property type="component" value="Chromosome"/>
</dbReference>
<dbReference type="RefSeq" id="WP_106893746.1">
    <property type="nucleotide sequence ID" value="NZ_CP027860.1"/>
</dbReference>
<dbReference type="UniPathway" id="UPA00282"/>
<keyword evidence="15" id="KW-1185">Reference proteome</keyword>
<dbReference type="InterPro" id="IPR004255">
    <property type="entry name" value="O-acyltransferase_WSD1_N"/>
</dbReference>
<dbReference type="GO" id="GO:0001666">
    <property type="term" value="P:response to hypoxia"/>
    <property type="evidence" value="ECO:0007669"/>
    <property type="project" value="TreeGrafter"/>
</dbReference>
<protein>
    <recommendedName>
        <fullName evidence="4">diacylglycerol O-acyltransferase</fullName>
        <ecNumber evidence="4">2.3.1.20</ecNumber>
    </recommendedName>
</protein>
<evidence type="ECO:0000313" key="15">
    <source>
        <dbReference type="Proteomes" id="UP000241074"/>
    </source>
</evidence>
<evidence type="ECO:0000256" key="3">
    <source>
        <dbReference type="ARBA" id="ARBA00009587"/>
    </source>
</evidence>
<dbReference type="GO" id="GO:0071731">
    <property type="term" value="P:response to nitric oxide"/>
    <property type="evidence" value="ECO:0007669"/>
    <property type="project" value="TreeGrafter"/>
</dbReference>
<comment type="similarity">
    <text evidence="3">Belongs to the long-chain O-acyltransferase family.</text>
</comment>
<evidence type="ECO:0000256" key="4">
    <source>
        <dbReference type="ARBA" id="ARBA00013244"/>
    </source>
</evidence>
<evidence type="ECO:0000256" key="10">
    <source>
        <dbReference type="ARBA" id="ARBA00048109"/>
    </source>
</evidence>
<dbReference type="InterPro" id="IPR014292">
    <property type="entry name" value="Acyl_transf_WS/DGAT"/>
</dbReference>
<evidence type="ECO:0000256" key="9">
    <source>
        <dbReference type="ARBA" id="ARBA00023315"/>
    </source>
</evidence>
<dbReference type="EC" id="2.3.1.20" evidence="4"/>
<dbReference type="KEGG" id="xba:C7S18_22790"/>
<feature type="domain" description="O-acyltransferase WSD1-like N-terminal" evidence="12">
    <location>
        <begin position="4"/>
        <end position="285"/>
    </location>
</feature>
<dbReference type="GO" id="GO:0006071">
    <property type="term" value="P:glycerol metabolic process"/>
    <property type="evidence" value="ECO:0007669"/>
    <property type="project" value="UniProtKB-KW"/>
</dbReference>
<gene>
    <name evidence="14" type="ORF">C7S18_22790</name>
</gene>
<dbReference type="GO" id="GO:0051701">
    <property type="term" value="P:biological process involved in interaction with host"/>
    <property type="evidence" value="ECO:0007669"/>
    <property type="project" value="TreeGrafter"/>
</dbReference>
<evidence type="ECO:0000259" key="12">
    <source>
        <dbReference type="Pfam" id="PF03007"/>
    </source>
</evidence>
<comment type="pathway">
    <text evidence="1">Glycerolipid metabolism; triacylglycerol biosynthesis.</text>
</comment>
<comment type="catalytic activity">
    <reaction evidence="10">
        <text>an acyl-CoA + a 1,2-diacyl-sn-glycerol = a triacyl-sn-glycerol + CoA</text>
        <dbReference type="Rhea" id="RHEA:10868"/>
        <dbReference type="ChEBI" id="CHEBI:17815"/>
        <dbReference type="ChEBI" id="CHEBI:57287"/>
        <dbReference type="ChEBI" id="CHEBI:58342"/>
        <dbReference type="ChEBI" id="CHEBI:64615"/>
        <dbReference type="EC" id="2.3.1.20"/>
    </reaction>
</comment>
<feature type="domain" description="O-acyltransferase WSD1 C-terminal" evidence="13">
    <location>
        <begin position="326"/>
        <end position="474"/>
    </location>
</feature>
<dbReference type="AlphaFoldDB" id="A0A2P1PY95"/>
<dbReference type="GO" id="GO:0019432">
    <property type="term" value="P:triglyceride biosynthetic process"/>
    <property type="evidence" value="ECO:0007669"/>
    <property type="project" value="UniProtKB-UniPathway"/>
</dbReference>
<dbReference type="PANTHER" id="PTHR31650">
    <property type="entry name" value="O-ACYLTRANSFERASE (WSD1-LIKE) FAMILY PROTEIN"/>
    <property type="match status" value="1"/>
</dbReference>
<evidence type="ECO:0000256" key="8">
    <source>
        <dbReference type="ARBA" id="ARBA00023098"/>
    </source>
</evidence>
<keyword evidence="7" id="KW-0319">Glycerol metabolism</keyword>
<comment type="pathway">
    <text evidence="2">Lipid metabolism.</text>
</comment>
<dbReference type="NCBIfam" id="TIGR02946">
    <property type="entry name" value="acyl_WS_DGAT"/>
    <property type="match status" value="1"/>
</dbReference>
<keyword evidence="9 14" id="KW-0012">Acyltransferase</keyword>
<keyword evidence="5" id="KW-0444">Lipid biosynthesis</keyword>
<evidence type="ECO:0000256" key="6">
    <source>
        <dbReference type="ARBA" id="ARBA00022679"/>
    </source>
</evidence>
<dbReference type="GO" id="GO:0005886">
    <property type="term" value="C:plasma membrane"/>
    <property type="evidence" value="ECO:0007669"/>
    <property type="project" value="TreeGrafter"/>
</dbReference>